<dbReference type="OrthoDB" id="9815559at2"/>
<keyword evidence="3" id="KW-0448">Lipopolysaccharide biosynthesis</keyword>
<proteinExistence type="predicted"/>
<keyword evidence="1 4" id="KW-0808">Transferase</keyword>
<dbReference type="CDD" id="cd02517">
    <property type="entry name" value="CMP-KDO-Synthetase"/>
    <property type="match status" value="1"/>
</dbReference>
<evidence type="ECO:0000256" key="1">
    <source>
        <dbReference type="ARBA" id="ARBA00022679"/>
    </source>
</evidence>
<dbReference type="InterPro" id="IPR004528">
    <property type="entry name" value="KdsB"/>
</dbReference>
<name>A0A0M2F5P3_9GAMM</name>
<dbReference type="EMBL" id="JQOD01000001">
    <property type="protein sequence ID" value="KGA35457.1"/>
    <property type="molecule type" value="Genomic_DNA"/>
</dbReference>
<dbReference type="Gene3D" id="3.90.550.10">
    <property type="entry name" value="Spore Coat Polysaccharide Biosynthesis Protein SpsA, Chain A"/>
    <property type="match status" value="1"/>
</dbReference>
<dbReference type="InterPro" id="IPR003329">
    <property type="entry name" value="Cytidylyl_trans"/>
</dbReference>
<comment type="caution">
    <text evidence="4">The sequence shown here is derived from an EMBL/GenBank/DDBJ whole genome shotgun (WGS) entry which is preliminary data.</text>
</comment>
<evidence type="ECO:0000313" key="4">
    <source>
        <dbReference type="EMBL" id="KGA35457.1"/>
    </source>
</evidence>
<gene>
    <name evidence="4" type="ORF">KU74_03010</name>
</gene>
<dbReference type="Pfam" id="PF02348">
    <property type="entry name" value="CTP_transf_3"/>
    <property type="match status" value="1"/>
</dbReference>
<dbReference type="NCBIfam" id="NF003952">
    <property type="entry name" value="PRK05450.1-5"/>
    <property type="match status" value="1"/>
</dbReference>
<dbReference type="RefSeq" id="WP_039312084.1">
    <property type="nucleotide sequence ID" value="NZ_JQOD01000001.1"/>
</dbReference>
<dbReference type="PANTHER" id="PTHR42866:SF2">
    <property type="entry name" value="3-DEOXY-MANNO-OCTULOSONATE CYTIDYLYLTRANSFERASE, MITOCHONDRIAL"/>
    <property type="match status" value="1"/>
</dbReference>
<dbReference type="NCBIfam" id="NF009905">
    <property type="entry name" value="PRK13368.1"/>
    <property type="match status" value="1"/>
</dbReference>
<sequence>MNYAVVIPARYKSTRLPGKPLIDLHGIPMIKRVWLRCCETVEKNKIYIATDDERIFDFCLTFTENVIMTSSDCKTGTDRVYEACEKIGGLDFVINVQGDEPIINPNDIKTIIDECIRNPGNIVNGMAPIIDASEYESRTIPKVVFRKDGRLMYMSRAAIPANKTGVFNKSWKQICIYGFPVHALEEFSSCEEKTPFENEEDIEILRFLELGYDVNMVNVKGDSLAIDTPEDVEKILKIMTK</sequence>
<organism evidence="4 5">
    <name type="scientific">Pectobacterium brasiliense</name>
    <dbReference type="NCBI Taxonomy" id="180957"/>
    <lineage>
        <taxon>Bacteria</taxon>
        <taxon>Pseudomonadati</taxon>
        <taxon>Pseudomonadota</taxon>
        <taxon>Gammaproteobacteria</taxon>
        <taxon>Enterobacterales</taxon>
        <taxon>Pectobacteriaceae</taxon>
        <taxon>Pectobacterium</taxon>
    </lineage>
</organism>
<dbReference type="GO" id="GO:0009103">
    <property type="term" value="P:lipopolysaccharide biosynthetic process"/>
    <property type="evidence" value="ECO:0007669"/>
    <property type="project" value="UniProtKB-KW"/>
</dbReference>
<dbReference type="GO" id="GO:0005829">
    <property type="term" value="C:cytosol"/>
    <property type="evidence" value="ECO:0007669"/>
    <property type="project" value="TreeGrafter"/>
</dbReference>
<dbReference type="Proteomes" id="UP000029435">
    <property type="component" value="Unassembled WGS sequence"/>
</dbReference>
<evidence type="ECO:0000313" key="5">
    <source>
        <dbReference type="Proteomes" id="UP000029435"/>
    </source>
</evidence>
<keyword evidence="2 4" id="KW-0548">Nucleotidyltransferase</keyword>
<dbReference type="GO" id="GO:0008690">
    <property type="term" value="F:3-deoxy-manno-octulosonate cytidylyltransferase activity"/>
    <property type="evidence" value="ECO:0007669"/>
    <property type="project" value="InterPro"/>
</dbReference>
<protein>
    <submittedName>
        <fullName evidence="4">3-deoxy-manno-octulosonate cytidylyltransferase</fullName>
    </submittedName>
</protein>
<evidence type="ECO:0000256" key="3">
    <source>
        <dbReference type="ARBA" id="ARBA00022985"/>
    </source>
</evidence>
<evidence type="ECO:0000256" key="2">
    <source>
        <dbReference type="ARBA" id="ARBA00022695"/>
    </source>
</evidence>
<dbReference type="SUPFAM" id="SSF53448">
    <property type="entry name" value="Nucleotide-diphospho-sugar transferases"/>
    <property type="match status" value="1"/>
</dbReference>
<dbReference type="PANTHER" id="PTHR42866">
    <property type="entry name" value="3-DEOXY-MANNO-OCTULOSONATE CYTIDYLYLTRANSFERASE"/>
    <property type="match status" value="1"/>
</dbReference>
<accession>A0A0M2F5P3</accession>
<dbReference type="AlphaFoldDB" id="A0A0M2F5P3"/>
<dbReference type="InterPro" id="IPR029044">
    <property type="entry name" value="Nucleotide-diphossugar_trans"/>
</dbReference>
<reference evidence="4 5" key="1">
    <citation type="submission" date="2014-08" db="EMBL/GenBank/DDBJ databases">
        <title>Genome sequences of NCPPB Pectobacterium isolates.</title>
        <authorList>
            <person name="Glover R.H."/>
            <person name="Sapp M."/>
            <person name="Elphinstone J."/>
        </authorList>
    </citation>
    <scope>NUCLEOTIDE SEQUENCE [LARGE SCALE GENOMIC DNA]</scope>
    <source>
        <strain evidence="4 5">LMG 21372</strain>
    </source>
</reference>